<dbReference type="GO" id="GO:0003712">
    <property type="term" value="F:transcription coregulator activity"/>
    <property type="evidence" value="ECO:0007669"/>
    <property type="project" value="TreeGrafter"/>
</dbReference>
<evidence type="ECO:0000256" key="6">
    <source>
        <dbReference type="PROSITE-ProRule" id="PRU01002"/>
    </source>
</evidence>
<dbReference type="GO" id="GO:0006357">
    <property type="term" value="P:regulation of transcription by RNA polymerase II"/>
    <property type="evidence" value="ECO:0007669"/>
    <property type="project" value="TreeGrafter"/>
</dbReference>
<feature type="region of interest" description="Disordered" evidence="7">
    <location>
        <begin position="63"/>
        <end position="85"/>
    </location>
</feature>
<evidence type="ECO:0000256" key="7">
    <source>
        <dbReference type="SAM" id="MobiDB-lite"/>
    </source>
</evidence>
<keyword evidence="3" id="KW-0479">Metal-binding</keyword>
<keyword evidence="5" id="KW-0863">Zinc-finger</keyword>
<feature type="domain" description="RING-type" evidence="8">
    <location>
        <begin position="154"/>
        <end position="201"/>
    </location>
</feature>
<dbReference type="SMART" id="SM00558">
    <property type="entry name" value="JmjC"/>
    <property type="match status" value="1"/>
</dbReference>
<dbReference type="AlphaFoldDB" id="A0AB40BMP3"/>
<accession>A0AB40BMP3</accession>
<evidence type="ECO:0000259" key="8">
    <source>
        <dbReference type="PROSITE" id="PS50089"/>
    </source>
</evidence>
<dbReference type="GO" id="GO:0032454">
    <property type="term" value="F:histone H3K9 demethylase activity"/>
    <property type="evidence" value="ECO:0007669"/>
    <property type="project" value="InterPro"/>
</dbReference>
<dbReference type="GO" id="GO:0000118">
    <property type="term" value="C:histone deacetylase complex"/>
    <property type="evidence" value="ECO:0007669"/>
    <property type="project" value="TreeGrafter"/>
</dbReference>
<comment type="similarity">
    <text evidence="2">Belongs to the JARID1 histone demethylase family.</text>
</comment>
<evidence type="ECO:0000259" key="10">
    <source>
        <dbReference type="PROSITE" id="PS51667"/>
    </source>
</evidence>
<dbReference type="PROSITE" id="PS50089">
    <property type="entry name" value="ZF_RING_2"/>
    <property type="match status" value="1"/>
</dbReference>
<dbReference type="GeneID" id="120264866"/>
<evidence type="ECO:0000259" key="9">
    <source>
        <dbReference type="PROSITE" id="PS51184"/>
    </source>
</evidence>
<dbReference type="GO" id="GO:0000785">
    <property type="term" value="C:chromatin"/>
    <property type="evidence" value="ECO:0007669"/>
    <property type="project" value="TreeGrafter"/>
</dbReference>
<keyword evidence="11" id="KW-1185">Reference proteome</keyword>
<evidence type="ECO:0000313" key="12">
    <source>
        <dbReference type="RefSeq" id="XP_039128674.1"/>
    </source>
</evidence>
<protein>
    <submittedName>
        <fullName evidence="12">Lysine-specific demethylase JMJ25 isoform X1</fullName>
    </submittedName>
</protein>
<dbReference type="Gene3D" id="2.60.120.650">
    <property type="entry name" value="Cupin"/>
    <property type="match status" value="1"/>
</dbReference>
<keyword evidence="5" id="KW-0862">Zinc</keyword>
<dbReference type="Pfam" id="PF02373">
    <property type="entry name" value="JmjC"/>
    <property type="match status" value="1"/>
</dbReference>
<dbReference type="PROSITE" id="PS51184">
    <property type="entry name" value="JMJC"/>
    <property type="match status" value="1"/>
</dbReference>
<dbReference type="RefSeq" id="XP_039128674.1">
    <property type="nucleotide sequence ID" value="XM_039272740.1"/>
</dbReference>
<dbReference type="PANTHER" id="PTHR12549:SF17">
    <property type="entry name" value="E3 UBIQUITIN-PROTEIN LIGASE JMJ24"/>
    <property type="match status" value="1"/>
</dbReference>
<comment type="subcellular location">
    <subcellularLocation>
        <location evidence="1">Nucleus</location>
    </subcellularLocation>
</comment>
<dbReference type="PANTHER" id="PTHR12549">
    <property type="entry name" value="JMJC DOMAIN-CONTAINING HISTONE DEMETHYLATION PROTEIN"/>
    <property type="match status" value="1"/>
</dbReference>
<sequence length="893" mass="100369">MEHTRMGMEDGSGIPEDLRCKRSDGKQWRCNALSMPDKTVCEKHYIQAKKRAANSAMRANLKKARRKSIADPEPPEIPRSVSPLGDSQFPASVSLKTMMSGRRFQDEENSVLKYGFTPNRSPLSKEVKGLLESARGEYSGKSSDSSGQAEGLACHQCQRSDRTNIVWCSGCSRRGYCENCISKWYADIPREEFRSNCPVCRNACSCRICSRGDNLIKNKIQELASLDKLRYLHRLLSFLLPVLKQIHSEQCFELELEARVNGVKADIPRAKISADEQMCCDVCRIPIFDYHRHCTTCNYDLCLACCRDLRESSAVTSKSKSTERHVADESNVVASIAVDPGSPERTINHKRVLPTSDGKTIEFLELFPKWKADADGSIPCGPVDAGGCGSSKLVLRRILKINWVAKLLKNTEEMVCGCKISDQEGCGDCPCTRSATPQTSVTREWKLFLCSQGNGTSNKLLYSPSADDLKHDGIDHFQQHWVKGEPVIIKHAFDPSFASKWDPVSIWKGIQEMEDGRMKEDDILVQAVDFLKQSEFIGVELLQADVELSQFVKGYREGCKREDGSLVMLKLKDWPSPSVLEEFILCQRPEFFTSLPLLEFIHFKWGLLNLAAKLPPCSVQTEHGPKMFIGYGMHEELGRGDVVTNLQVNMSDLVYLLMHSAEMDIQGWERSGNDMNGKALKESEVLGSVHLGDSSMRSSEEISSPDVAGAIWDVFSRKDVPKLNEYLRVHRKELTVFATQPVVSVLCPVYDQTFFLNKDHKRKLKEEFGIEPWTFKQHVGEAICIPAGCSFQVRNLQSSVMLALGFLSPESLGESIRLAQEIRCLPNNHDAKLKMLEVGKISLYAASSVITDIQKITLDPEFGRDIKFEDQNLTSMVSENLERMTKHRQIVCS</sequence>
<dbReference type="InterPro" id="IPR045109">
    <property type="entry name" value="LSDs-like"/>
</dbReference>
<keyword evidence="4" id="KW-0539">Nucleus</keyword>
<evidence type="ECO:0000313" key="11">
    <source>
        <dbReference type="Proteomes" id="UP001515500"/>
    </source>
</evidence>
<dbReference type="Proteomes" id="UP001515500">
    <property type="component" value="Chromosome 7"/>
</dbReference>
<evidence type="ECO:0000256" key="3">
    <source>
        <dbReference type="ARBA" id="ARBA00022723"/>
    </source>
</evidence>
<dbReference type="GO" id="GO:0031490">
    <property type="term" value="F:chromatin DNA binding"/>
    <property type="evidence" value="ECO:0007669"/>
    <property type="project" value="TreeGrafter"/>
</dbReference>
<feature type="domain" description="JmjC" evidence="9">
    <location>
        <begin position="577"/>
        <end position="823"/>
    </location>
</feature>
<organism evidence="11 12">
    <name type="scientific">Dioscorea cayennensis subsp. rotundata</name>
    <name type="common">White Guinea yam</name>
    <name type="synonym">Dioscorea rotundata</name>
    <dbReference type="NCBI Taxonomy" id="55577"/>
    <lineage>
        <taxon>Eukaryota</taxon>
        <taxon>Viridiplantae</taxon>
        <taxon>Streptophyta</taxon>
        <taxon>Embryophyta</taxon>
        <taxon>Tracheophyta</taxon>
        <taxon>Spermatophyta</taxon>
        <taxon>Magnoliopsida</taxon>
        <taxon>Liliopsida</taxon>
        <taxon>Dioscoreales</taxon>
        <taxon>Dioscoreaceae</taxon>
        <taxon>Dioscorea</taxon>
    </lineage>
</organism>
<evidence type="ECO:0000256" key="5">
    <source>
        <dbReference type="PROSITE-ProRule" id="PRU00175"/>
    </source>
</evidence>
<dbReference type="InterPro" id="IPR003347">
    <property type="entry name" value="JmjC_dom"/>
</dbReference>
<feature type="domain" description="WRC" evidence="10">
    <location>
        <begin position="14"/>
        <end position="58"/>
    </location>
</feature>
<dbReference type="InterPro" id="IPR014977">
    <property type="entry name" value="WRC_dom"/>
</dbReference>
<gene>
    <name evidence="12" type="primary">LOC120264866</name>
</gene>
<feature type="region of interest" description="Disordered" evidence="7">
    <location>
        <begin position="1"/>
        <end position="20"/>
    </location>
</feature>
<reference evidence="12" key="1">
    <citation type="submission" date="2025-08" db="UniProtKB">
        <authorList>
            <consortium name="RefSeq"/>
        </authorList>
    </citation>
    <scope>IDENTIFICATION</scope>
</reference>
<evidence type="ECO:0000256" key="4">
    <source>
        <dbReference type="ARBA" id="ARBA00023242"/>
    </source>
</evidence>
<proteinExistence type="inferred from homology"/>
<dbReference type="InterPro" id="IPR001841">
    <property type="entry name" value="Znf_RING"/>
</dbReference>
<dbReference type="Pfam" id="PF08879">
    <property type="entry name" value="WRC"/>
    <property type="match status" value="1"/>
</dbReference>
<dbReference type="SUPFAM" id="SSF51197">
    <property type="entry name" value="Clavaminate synthase-like"/>
    <property type="match status" value="1"/>
</dbReference>
<dbReference type="PROSITE" id="PS51667">
    <property type="entry name" value="WRC"/>
    <property type="match status" value="1"/>
</dbReference>
<dbReference type="GO" id="GO:0008270">
    <property type="term" value="F:zinc ion binding"/>
    <property type="evidence" value="ECO:0007669"/>
    <property type="project" value="UniProtKB-KW"/>
</dbReference>
<comment type="caution">
    <text evidence="6">Lacks conserved residue(s) required for the propagation of feature annotation.</text>
</comment>
<evidence type="ECO:0000256" key="2">
    <source>
        <dbReference type="ARBA" id="ARBA00006801"/>
    </source>
</evidence>
<evidence type="ECO:0000256" key="1">
    <source>
        <dbReference type="ARBA" id="ARBA00004123"/>
    </source>
</evidence>
<name>A0AB40BMP3_DIOCR</name>